<name>A0A9Q3H4Q9_9BASI</name>
<evidence type="ECO:0000313" key="1">
    <source>
        <dbReference type="EMBL" id="MBW0489235.1"/>
    </source>
</evidence>
<gene>
    <name evidence="1" type="ORF">O181_028950</name>
</gene>
<dbReference type="Proteomes" id="UP000765509">
    <property type="component" value="Unassembled WGS sequence"/>
</dbReference>
<dbReference type="AlphaFoldDB" id="A0A9Q3H4Q9"/>
<reference evidence="1" key="1">
    <citation type="submission" date="2021-03" db="EMBL/GenBank/DDBJ databases">
        <title>Draft genome sequence of rust myrtle Austropuccinia psidii MF-1, a brazilian biotype.</title>
        <authorList>
            <person name="Quecine M.C."/>
            <person name="Pachon D.M.R."/>
            <person name="Bonatelli M.L."/>
            <person name="Correr F.H."/>
            <person name="Franceschini L.M."/>
            <person name="Leite T.F."/>
            <person name="Margarido G.R.A."/>
            <person name="Almeida C.A."/>
            <person name="Ferrarezi J.A."/>
            <person name="Labate C.A."/>
        </authorList>
    </citation>
    <scope>NUCLEOTIDE SEQUENCE</scope>
    <source>
        <strain evidence="1">MF-1</strain>
    </source>
</reference>
<evidence type="ECO:0000313" key="2">
    <source>
        <dbReference type="Proteomes" id="UP000765509"/>
    </source>
</evidence>
<proteinExistence type="predicted"/>
<protein>
    <submittedName>
        <fullName evidence="1">Uncharacterized protein</fullName>
    </submittedName>
</protein>
<keyword evidence="2" id="KW-1185">Reference proteome</keyword>
<organism evidence="1 2">
    <name type="scientific">Austropuccinia psidii MF-1</name>
    <dbReference type="NCBI Taxonomy" id="1389203"/>
    <lineage>
        <taxon>Eukaryota</taxon>
        <taxon>Fungi</taxon>
        <taxon>Dikarya</taxon>
        <taxon>Basidiomycota</taxon>
        <taxon>Pucciniomycotina</taxon>
        <taxon>Pucciniomycetes</taxon>
        <taxon>Pucciniales</taxon>
        <taxon>Sphaerophragmiaceae</taxon>
        <taxon>Austropuccinia</taxon>
    </lineage>
</organism>
<accession>A0A9Q3H4Q9</accession>
<sequence>MAIKTLRNPFGQGPPWTTFQPMTSGNHQTPPDHLSNVSPQLKGYFSHSSMHPVLKVAGVMHIWYDIPLCTIFAQKFNVEVFRTKFHDSKSMSQIPTPILEEESSDHQSGNPWRLSEGYSRTPTTWPCRICLAIIS</sequence>
<comment type="caution">
    <text evidence="1">The sequence shown here is derived from an EMBL/GenBank/DDBJ whole genome shotgun (WGS) entry which is preliminary data.</text>
</comment>
<dbReference type="EMBL" id="AVOT02009979">
    <property type="protein sequence ID" value="MBW0489235.1"/>
    <property type="molecule type" value="Genomic_DNA"/>
</dbReference>